<evidence type="ECO:0000313" key="3">
    <source>
        <dbReference type="Proteomes" id="UP000825935"/>
    </source>
</evidence>
<feature type="compositionally biased region" description="Polar residues" evidence="1">
    <location>
        <begin position="83"/>
        <end position="95"/>
    </location>
</feature>
<name>A0A8T2U442_CERRI</name>
<dbReference type="AlphaFoldDB" id="A0A8T2U442"/>
<dbReference type="EMBL" id="CM035414">
    <property type="protein sequence ID" value="KAH7428513.1"/>
    <property type="molecule type" value="Genomic_DNA"/>
</dbReference>
<evidence type="ECO:0000313" key="2">
    <source>
        <dbReference type="EMBL" id="KAH7428513.1"/>
    </source>
</evidence>
<dbReference type="Proteomes" id="UP000825935">
    <property type="component" value="Chromosome 9"/>
</dbReference>
<sequence>MEGLLPYIVRAITANHHTETALYTSIPCQSPRNDEASTAITPHAVVSDALDSSLTCGSCVYHHRHAQASSTTEIATSLPAAGVTTQSRSTINTRHPSPLHHVKAN</sequence>
<proteinExistence type="predicted"/>
<evidence type="ECO:0000256" key="1">
    <source>
        <dbReference type="SAM" id="MobiDB-lite"/>
    </source>
</evidence>
<protein>
    <submittedName>
        <fullName evidence="2">Uncharacterized protein</fullName>
    </submittedName>
</protein>
<organism evidence="2 3">
    <name type="scientific">Ceratopteris richardii</name>
    <name type="common">Triangle waterfern</name>
    <dbReference type="NCBI Taxonomy" id="49495"/>
    <lineage>
        <taxon>Eukaryota</taxon>
        <taxon>Viridiplantae</taxon>
        <taxon>Streptophyta</taxon>
        <taxon>Embryophyta</taxon>
        <taxon>Tracheophyta</taxon>
        <taxon>Polypodiopsida</taxon>
        <taxon>Polypodiidae</taxon>
        <taxon>Polypodiales</taxon>
        <taxon>Pteridineae</taxon>
        <taxon>Pteridaceae</taxon>
        <taxon>Parkerioideae</taxon>
        <taxon>Ceratopteris</taxon>
    </lineage>
</organism>
<reference evidence="2" key="1">
    <citation type="submission" date="2021-08" db="EMBL/GenBank/DDBJ databases">
        <title>WGS assembly of Ceratopteris richardii.</title>
        <authorList>
            <person name="Marchant D.B."/>
            <person name="Chen G."/>
            <person name="Jenkins J."/>
            <person name="Shu S."/>
            <person name="Leebens-Mack J."/>
            <person name="Grimwood J."/>
            <person name="Schmutz J."/>
            <person name="Soltis P."/>
            <person name="Soltis D."/>
            <person name="Chen Z.-H."/>
        </authorList>
    </citation>
    <scope>NUCLEOTIDE SEQUENCE</scope>
    <source>
        <strain evidence="2">Whitten #5841</strain>
        <tissue evidence="2">Leaf</tissue>
    </source>
</reference>
<accession>A0A8T2U442</accession>
<feature type="region of interest" description="Disordered" evidence="1">
    <location>
        <begin position="70"/>
        <end position="105"/>
    </location>
</feature>
<comment type="caution">
    <text evidence="2">The sequence shown here is derived from an EMBL/GenBank/DDBJ whole genome shotgun (WGS) entry which is preliminary data.</text>
</comment>
<gene>
    <name evidence="2" type="ORF">KP509_09G005000</name>
</gene>
<keyword evidence="3" id="KW-1185">Reference proteome</keyword>